<dbReference type="PANTHER" id="PTHR11941:SF133">
    <property type="entry name" value="1,2-EPOXYPHENYLACETYL-COA ISOMERASE"/>
    <property type="match status" value="1"/>
</dbReference>
<dbReference type="RefSeq" id="WP_203990261.1">
    <property type="nucleotide sequence ID" value="NZ_BOOU01000067.1"/>
</dbReference>
<sequence length="283" mass="29456">MAAAPLARGRAAAAGPVSVESIGRVALVRMADAARGNAIGPELAAGLAAALAAVAGDPAAHVVVVTGLPNVFAGGADRDHLLRPERAAVEPFVRAFARCALPVVAAMQGHAFGGGLTQGLYADVPVLSERSVYAANFANYALVPEYGTTWLLRERLGSTLGTEMLLTARGYRGAELRDRRAPVRIVPHEQVLPVSLALAEGIARAPRHTLLLLKRQLATQLLAAADAATAVEIGPHEEAWASADRGRLVAERYGRPEEIWRPEPAGARGTGNGGPGEKEETAT</sequence>
<evidence type="ECO:0000313" key="5">
    <source>
        <dbReference type="Proteomes" id="UP000655287"/>
    </source>
</evidence>
<keyword evidence="5" id="KW-1185">Reference proteome</keyword>
<protein>
    <submittedName>
        <fullName evidence="4">Uncharacterized protein</fullName>
    </submittedName>
</protein>
<dbReference type="EMBL" id="BOOU01000067">
    <property type="protein sequence ID" value="GII80009.1"/>
    <property type="molecule type" value="Genomic_DNA"/>
</dbReference>
<dbReference type="InterPro" id="IPR018376">
    <property type="entry name" value="Enoyl-CoA_hyd/isom_CS"/>
</dbReference>
<evidence type="ECO:0000313" key="4">
    <source>
        <dbReference type="EMBL" id="GII80009.1"/>
    </source>
</evidence>
<dbReference type="GO" id="GO:0006635">
    <property type="term" value="P:fatty acid beta-oxidation"/>
    <property type="evidence" value="ECO:0007669"/>
    <property type="project" value="TreeGrafter"/>
</dbReference>
<dbReference type="Proteomes" id="UP000655287">
    <property type="component" value="Unassembled WGS sequence"/>
</dbReference>
<evidence type="ECO:0000256" key="1">
    <source>
        <dbReference type="ARBA" id="ARBA00005254"/>
    </source>
</evidence>
<dbReference type="Gene3D" id="3.90.226.10">
    <property type="entry name" value="2-enoyl-CoA Hydratase, Chain A, domain 1"/>
    <property type="match status" value="1"/>
</dbReference>
<organism evidence="4 5">
    <name type="scientific">Sphaerisporangium rufum</name>
    <dbReference type="NCBI Taxonomy" id="1381558"/>
    <lineage>
        <taxon>Bacteria</taxon>
        <taxon>Bacillati</taxon>
        <taxon>Actinomycetota</taxon>
        <taxon>Actinomycetes</taxon>
        <taxon>Streptosporangiales</taxon>
        <taxon>Streptosporangiaceae</taxon>
        <taxon>Sphaerisporangium</taxon>
    </lineage>
</organism>
<reference evidence="4" key="1">
    <citation type="submission" date="2021-01" db="EMBL/GenBank/DDBJ databases">
        <title>Whole genome shotgun sequence of Sphaerisporangium rufum NBRC 109079.</title>
        <authorList>
            <person name="Komaki H."/>
            <person name="Tamura T."/>
        </authorList>
    </citation>
    <scope>NUCLEOTIDE SEQUENCE</scope>
    <source>
        <strain evidence="4">NBRC 109079</strain>
    </source>
</reference>
<evidence type="ECO:0000256" key="2">
    <source>
        <dbReference type="RuleBase" id="RU003707"/>
    </source>
</evidence>
<dbReference type="AlphaFoldDB" id="A0A919V1R3"/>
<dbReference type="InterPro" id="IPR001753">
    <property type="entry name" value="Enoyl-CoA_hydra/iso"/>
</dbReference>
<dbReference type="GO" id="GO:0003824">
    <property type="term" value="F:catalytic activity"/>
    <property type="evidence" value="ECO:0007669"/>
    <property type="project" value="InterPro"/>
</dbReference>
<evidence type="ECO:0000256" key="3">
    <source>
        <dbReference type="SAM" id="MobiDB-lite"/>
    </source>
</evidence>
<dbReference type="PROSITE" id="PS00166">
    <property type="entry name" value="ENOYL_COA_HYDRATASE"/>
    <property type="match status" value="1"/>
</dbReference>
<dbReference type="Pfam" id="PF00378">
    <property type="entry name" value="ECH_1"/>
    <property type="match status" value="1"/>
</dbReference>
<accession>A0A919V1R3</accession>
<gene>
    <name evidence="4" type="ORF">Sru01_49910</name>
</gene>
<comment type="caution">
    <text evidence="4">The sequence shown here is derived from an EMBL/GenBank/DDBJ whole genome shotgun (WGS) entry which is preliminary data.</text>
</comment>
<dbReference type="CDD" id="cd06558">
    <property type="entry name" value="crotonase-like"/>
    <property type="match status" value="1"/>
</dbReference>
<name>A0A919V1R3_9ACTN</name>
<comment type="similarity">
    <text evidence="1 2">Belongs to the enoyl-CoA hydratase/isomerase family.</text>
</comment>
<dbReference type="InterPro" id="IPR029045">
    <property type="entry name" value="ClpP/crotonase-like_dom_sf"/>
</dbReference>
<feature type="region of interest" description="Disordered" evidence="3">
    <location>
        <begin position="257"/>
        <end position="283"/>
    </location>
</feature>
<dbReference type="NCBIfam" id="NF005496">
    <property type="entry name" value="PRK07110.1"/>
    <property type="match status" value="1"/>
</dbReference>
<proteinExistence type="inferred from homology"/>
<dbReference type="PANTHER" id="PTHR11941">
    <property type="entry name" value="ENOYL-COA HYDRATASE-RELATED"/>
    <property type="match status" value="1"/>
</dbReference>
<dbReference type="SUPFAM" id="SSF52096">
    <property type="entry name" value="ClpP/crotonase"/>
    <property type="match status" value="1"/>
</dbReference>